<evidence type="ECO:0000313" key="3">
    <source>
        <dbReference type="Proteomes" id="UP000199503"/>
    </source>
</evidence>
<gene>
    <name evidence="2" type="ORF">SAMN04488000_103105</name>
</gene>
<keyword evidence="1" id="KW-0812">Transmembrane</keyword>
<dbReference type="Proteomes" id="UP000199503">
    <property type="component" value="Unassembled WGS sequence"/>
</dbReference>
<keyword evidence="1" id="KW-0472">Membrane</keyword>
<keyword evidence="1" id="KW-1133">Transmembrane helix</keyword>
<keyword evidence="3" id="KW-1185">Reference proteome</keyword>
<dbReference type="STRING" id="65499.SAMN04488000_103105"/>
<dbReference type="OrthoDB" id="3698568at2"/>
<dbReference type="EMBL" id="FOFV01000003">
    <property type="protein sequence ID" value="SEQ48857.1"/>
    <property type="molecule type" value="Genomic_DNA"/>
</dbReference>
<name>A0A1H9GFM4_9PSEU</name>
<accession>A0A1H9GFM4</accession>
<sequence length="110" mass="12317">MKVRWWAVLGIGSLAALTAYVHAPVQELRGLEDLCAQPGARCGSQPGWYTGQESYETLRGVEMSARLPGVEVVYDHRLFWALVVVTLVWTAVAALREHRHRFRRGDQANG</sequence>
<feature type="transmembrane region" description="Helical" evidence="1">
    <location>
        <begin position="78"/>
        <end position="95"/>
    </location>
</feature>
<dbReference type="RefSeq" id="WP_089912987.1">
    <property type="nucleotide sequence ID" value="NZ_FOFV01000003.1"/>
</dbReference>
<evidence type="ECO:0000256" key="1">
    <source>
        <dbReference type="SAM" id="Phobius"/>
    </source>
</evidence>
<evidence type="ECO:0000313" key="2">
    <source>
        <dbReference type="EMBL" id="SEQ48857.1"/>
    </source>
</evidence>
<reference evidence="3" key="1">
    <citation type="submission" date="2016-10" db="EMBL/GenBank/DDBJ databases">
        <authorList>
            <person name="Varghese N."/>
            <person name="Submissions S."/>
        </authorList>
    </citation>
    <scope>NUCLEOTIDE SEQUENCE [LARGE SCALE GENOMIC DNA]</scope>
    <source>
        <strain evidence="3">DSM 44437</strain>
    </source>
</reference>
<dbReference type="AlphaFoldDB" id="A0A1H9GFM4"/>
<organism evidence="2 3">
    <name type="scientific">Lentzea albida</name>
    <dbReference type="NCBI Taxonomy" id="65499"/>
    <lineage>
        <taxon>Bacteria</taxon>
        <taxon>Bacillati</taxon>
        <taxon>Actinomycetota</taxon>
        <taxon>Actinomycetes</taxon>
        <taxon>Pseudonocardiales</taxon>
        <taxon>Pseudonocardiaceae</taxon>
        <taxon>Lentzea</taxon>
    </lineage>
</organism>
<protein>
    <submittedName>
        <fullName evidence="2">Uncharacterized protein</fullName>
    </submittedName>
</protein>
<proteinExistence type="predicted"/>